<evidence type="ECO:0000313" key="1">
    <source>
        <dbReference type="EMBL" id="CAB4163375.1"/>
    </source>
</evidence>
<dbReference type="Gene3D" id="2.40.10.270">
    <property type="entry name" value="Bacteriophage SPP1 head-tail adaptor protein"/>
    <property type="match status" value="1"/>
</dbReference>
<dbReference type="Pfam" id="PF05521">
    <property type="entry name" value="Phage_HCP"/>
    <property type="match status" value="1"/>
</dbReference>
<dbReference type="InterPro" id="IPR008767">
    <property type="entry name" value="Phage_SPP1_head-tail_adaptor"/>
</dbReference>
<dbReference type="InterPro" id="IPR038666">
    <property type="entry name" value="SSP1_head-tail_sf"/>
</dbReference>
<name>A0A6J5P2F8_9CAUD</name>
<protein>
    <submittedName>
        <fullName evidence="1">COG5614 Bacteriophage head-tail adaptor</fullName>
    </submittedName>
</protein>
<proteinExistence type="predicted"/>
<reference evidence="1" key="1">
    <citation type="submission" date="2020-04" db="EMBL/GenBank/DDBJ databases">
        <authorList>
            <person name="Chiriac C."/>
            <person name="Salcher M."/>
            <person name="Ghai R."/>
            <person name="Kavagutti S V."/>
        </authorList>
    </citation>
    <scope>NUCLEOTIDE SEQUENCE</scope>
</reference>
<dbReference type="NCBIfam" id="TIGR01563">
    <property type="entry name" value="gp16_SPP1"/>
    <property type="match status" value="1"/>
</dbReference>
<organism evidence="1">
    <name type="scientific">uncultured Caudovirales phage</name>
    <dbReference type="NCBI Taxonomy" id="2100421"/>
    <lineage>
        <taxon>Viruses</taxon>
        <taxon>Duplodnaviria</taxon>
        <taxon>Heunggongvirae</taxon>
        <taxon>Uroviricota</taxon>
        <taxon>Caudoviricetes</taxon>
        <taxon>Peduoviridae</taxon>
        <taxon>Maltschvirus</taxon>
        <taxon>Maltschvirus maltsch</taxon>
    </lineage>
</organism>
<accession>A0A6J5P2F8</accession>
<sequence length="106" mass="11566">MNFAQTLNDLVTIEAKTAGQDEIGAPLTTWAIVEAGVWANIKYLSGLQAIKADAQAAITRASIRLRYREDIAVGMRANSNGKLFEVEAVLPDTRKVYVDLACKVIE</sequence>
<dbReference type="EMBL" id="LR796746">
    <property type="protein sequence ID" value="CAB4163375.1"/>
    <property type="molecule type" value="Genomic_DNA"/>
</dbReference>
<gene>
    <name evidence="1" type="ORF">UFOVP814_21</name>
</gene>